<dbReference type="AlphaFoldDB" id="A0A1I6QP18"/>
<gene>
    <name evidence="1" type="ORF">SAMN04488556_1416</name>
</gene>
<protein>
    <submittedName>
        <fullName evidence="1">Uncharacterized protein</fullName>
    </submittedName>
</protein>
<reference evidence="2" key="1">
    <citation type="submission" date="2016-10" db="EMBL/GenBank/DDBJ databases">
        <authorList>
            <person name="Varghese N."/>
            <person name="Submissions S."/>
        </authorList>
    </citation>
    <scope>NUCLEOTIDE SEQUENCE [LARGE SCALE GENOMIC DNA]</scope>
    <source>
        <strain evidence="2">DSM 22427</strain>
    </source>
</reference>
<accession>A0A1I6QP18</accession>
<organism evidence="1 2">
    <name type="scientific">Halostagnicola kamekurae</name>
    <dbReference type="NCBI Taxonomy" id="619731"/>
    <lineage>
        <taxon>Archaea</taxon>
        <taxon>Methanobacteriati</taxon>
        <taxon>Methanobacteriota</taxon>
        <taxon>Stenosarchaea group</taxon>
        <taxon>Halobacteria</taxon>
        <taxon>Halobacteriales</taxon>
        <taxon>Natrialbaceae</taxon>
        <taxon>Halostagnicola</taxon>
    </lineage>
</organism>
<evidence type="ECO:0000313" key="1">
    <source>
        <dbReference type="EMBL" id="SFS54206.1"/>
    </source>
</evidence>
<dbReference type="OrthoDB" id="205833at2157"/>
<dbReference type="RefSeq" id="WP_092902981.1">
    <property type="nucleotide sequence ID" value="NZ_FOZS01000001.1"/>
</dbReference>
<proteinExistence type="predicted"/>
<keyword evidence="2" id="KW-1185">Reference proteome</keyword>
<dbReference type="EMBL" id="FOZS01000001">
    <property type="protein sequence ID" value="SFS54206.1"/>
    <property type="molecule type" value="Genomic_DNA"/>
</dbReference>
<dbReference type="Proteomes" id="UP000199199">
    <property type="component" value="Unassembled WGS sequence"/>
</dbReference>
<name>A0A1I6QP18_9EURY</name>
<sequence length="222" mass="24330">MNEVIRSRMLVLVGLAVIGVGLAGIGTTLGMTGPLSSTGTPAEFVVSDDNITFTSDDIQETVVDDLSNVSKITVEETDSGQYTIQTKEDQPLDEKERKRARTIAMTNETVNEALEEMDRYELSVEPVQKLNLSASSVQSYDTVIGVNETKDTTASSNMTIVNTTDDHSDESVIIGRSPSYVEDRAVVRIRHPGEDSPHDLKYTVDIDLADRTVTDITDWNDV</sequence>
<evidence type="ECO:0000313" key="2">
    <source>
        <dbReference type="Proteomes" id="UP000199199"/>
    </source>
</evidence>